<name>A0AA35SP31_GEOBA</name>
<keyword evidence="1" id="KW-0472">Membrane</keyword>
<evidence type="ECO:0000313" key="3">
    <source>
        <dbReference type="Proteomes" id="UP001174909"/>
    </source>
</evidence>
<evidence type="ECO:0000256" key="1">
    <source>
        <dbReference type="SAM" id="Phobius"/>
    </source>
</evidence>
<organism evidence="2 3">
    <name type="scientific">Geodia barretti</name>
    <name type="common">Barrett's horny sponge</name>
    <dbReference type="NCBI Taxonomy" id="519541"/>
    <lineage>
        <taxon>Eukaryota</taxon>
        <taxon>Metazoa</taxon>
        <taxon>Porifera</taxon>
        <taxon>Demospongiae</taxon>
        <taxon>Heteroscleromorpha</taxon>
        <taxon>Tetractinellida</taxon>
        <taxon>Astrophorina</taxon>
        <taxon>Geodiidae</taxon>
        <taxon>Geodia</taxon>
    </lineage>
</organism>
<dbReference type="EMBL" id="CASHTH010002615">
    <property type="protein sequence ID" value="CAI8032677.1"/>
    <property type="molecule type" value="Genomic_DNA"/>
</dbReference>
<comment type="caution">
    <text evidence="2">The sequence shown here is derived from an EMBL/GenBank/DDBJ whole genome shotgun (WGS) entry which is preliminary data.</text>
</comment>
<keyword evidence="3" id="KW-1185">Reference proteome</keyword>
<accession>A0AA35SP31</accession>
<sequence length="241" mass="27236">MTEVPEIYALRRNHDDIVGAMSHDLDYFKRMFVQAGFIRSPNASDIMGLLGVPASEKAGQLLESLLTQISESTPQETRQQKFHKFVQMLMREASTEDLGNRILHSYENPETAPVWKRHATRICGSHTLYWTIGVGIAAIAIGIYFTRISQENRQAERRCAKLHSENMNTCLELGENFGVKQEVLDTYRDSGKMPEEVCLELLDMWQKAGQVSSQDIESLSMAGILGIQKELAAKEMKADIR</sequence>
<reference evidence="2" key="1">
    <citation type="submission" date="2023-03" db="EMBL/GenBank/DDBJ databases">
        <authorList>
            <person name="Steffen K."/>
            <person name="Cardenas P."/>
        </authorList>
    </citation>
    <scope>NUCLEOTIDE SEQUENCE</scope>
</reference>
<protein>
    <submittedName>
        <fullName evidence="2">Uncharacterized protein</fullName>
    </submittedName>
</protein>
<keyword evidence="1" id="KW-0812">Transmembrane</keyword>
<dbReference type="Proteomes" id="UP001174909">
    <property type="component" value="Unassembled WGS sequence"/>
</dbReference>
<evidence type="ECO:0000313" key="2">
    <source>
        <dbReference type="EMBL" id="CAI8032677.1"/>
    </source>
</evidence>
<feature type="non-terminal residue" evidence="2">
    <location>
        <position position="1"/>
    </location>
</feature>
<proteinExistence type="predicted"/>
<dbReference type="AlphaFoldDB" id="A0AA35SP31"/>
<gene>
    <name evidence="2" type="ORF">GBAR_LOCUS18448</name>
</gene>
<keyword evidence="1" id="KW-1133">Transmembrane helix</keyword>
<feature type="transmembrane region" description="Helical" evidence="1">
    <location>
        <begin position="128"/>
        <end position="148"/>
    </location>
</feature>